<feature type="non-terminal residue" evidence="1">
    <location>
        <position position="58"/>
    </location>
</feature>
<evidence type="ECO:0000313" key="2">
    <source>
        <dbReference type="Proteomes" id="UP001566132"/>
    </source>
</evidence>
<comment type="caution">
    <text evidence="1">The sequence shown here is derived from an EMBL/GenBank/DDBJ whole genome shotgun (WGS) entry which is preliminary data.</text>
</comment>
<dbReference type="AlphaFoldDB" id="A0ABD1EMT5"/>
<accession>A0ABD1EMT5</accession>
<dbReference type="Proteomes" id="UP001566132">
    <property type="component" value="Unassembled WGS sequence"/>
</dbReference>
<keyword evidence="2" id="KW-1185">Reference proteome</keyword>
<sequence>MKGPPHISDLNPIVHSYDVLGRQIMKHHPSSASLKEVEALVIEIWNGMDQGQIRNLIL</sequence>
<evidence type="ECO:0000313" key="1">
    <source>
        <dbReference type="EMBL" id="KAL1497813.1"/>
    </source>
</evidence>
<gene>
    <name evidence="1" type="ORF">ABEB36_008708</name>
</gene>
<protein>
    <submittedName>
        <fullName evidence="1">Uncharacterized protein</fullName>
    </submittedName>
</protein>
<proteinExistence type="predicted"/>
<organism evidence="1 2">
    <name type="scientific">Hypothenemus hampei</name>
    <name type="common">Coffee berry borer</name>
    <dbReference type="NCBI Taxonomy" id="57062"/>
    <lineage>
        <taxon>Eukaryota</taxon>
        <taxon>Metazoa</taxon>
        <taxon>Ecdysozoa</taxon>
        <taxon>Arthropoda</taxon>
        <taxon>Hexapoda</taxon>
        <taxon>Insecta</taxon>
        <taxon>Pterygota</taxon>
        <taxon>Neoptera</taxon>
        <taxon>Endopterygota</taxon>
        <taxon>Coleoptera</taxon>
        <taxon>Polyphaga</taxon>
        <taxon>Cucujiformia</taxon>
        <taxon>Curculionidae</taxon>
        <taxon>Scolytinae</taxon>
        <taxon>Hypothenemus</taxon>
    </lineage>
</organism>
<dbReference type="InterPro" id="IPR036397">
    <property type="entry name" value="RNaseH_sf"/>
</dbReference>
<reference evidence="1 2" key="1">
    <citation type="submission" date="2024-05" db="EMBL/GenBank/DDBJ databases">
        <title>Genetic variation in Jamaican populations of the coffee berry borer (Hypothenemus hampei).</title>
        <authorList>
            <person name="Errbii M."/>
            <person name="Myrie A."/>
        </authorList>
    </citation>
    <scope>NUCLEOTIDE SEQUENCE [LARGE SCALE GENOMIC DNA]</scope>
    <source>
        <strain evidence="1">JA-Hopewell-2020-01-JO</strain>
        <tissue evidence="1">Whole body</tissue>
    </source>
</reference>
<name>A0ABD1EMT5_HYPHA</name>
<dbReference type="Gene3D" id="3.30.420.10">
    <property type="entry name" value="Ribonuclease H-like superfamily/Ribonuclease H"/>
    <property type="match status" value="1"/>
</dbReference>
<dbReference type="EMBL" id="JBDJPC010000006">
    <property type="protein sequence ID" value="KAL1497813.1"/>
    <property type="molecule type" value="Genomic_DNA"/>
</dbReference>